<dbReference type="Proteomes" id="UP000092460">
    <property type="component" value="Unassembled WGS sequence"/>
</dbReference>
<proteinExistence type="predicted"/>
<name>A0A1B0B214_9MUSC</name>
<reference evidence="1" key="2">
    <citation type="submission" date="2020-05" db="UniProtKB">
        <authorList>
            <consortium name="EnsemblMetazoa"/>
        </authorList>
    </citation>
    <scope>IDENTIFICATION</scope>
    <source>
        <strain evidence="1">IAEA</strain>
    </source>
</reference>
<evidence type="ECO:0000313" key="2">
    <source>
        <dbReference type="Proteomes" id="UP000092460"/>
    </source>
</evidence>
<protein>
    <submittedName>
        <fullName evidence="1">Uncharacterized protein</fullName>
    </submittedName>
</protein>
<dbReference type="EnsemblMetazoa" id="GPPI016306-RA">
    <property type="protein sequence ID" value="GPPI016306-PA"/>
    <property type="gene ID" value="GPPI016306"/>
</dbReference>
<dbReference type="EMBL" id="JXJN01007394">
    <property type="status" value="NOT_ANNOTATED_CDS"/>
    <property type="molecule type" value="Genomic_DNA"/>
</dbReference>
<organism evidence="1 2">
    <name type="scientific">Glossina palpalis gambiensis</name>
    <dbReference type="NCBI Taxonomy" id="67801"/>
    <lineage>
        <taxon>Eukaryota</taxon>
        <taxon>Metazoa</taxon>
        <taxon>Ecdysozoa</taxon>
        <taxon>Arthropoda</taxon>
        <taxon>Hexapoda</taxon>
        <taxon>Insecta</taxon>
        <taxon>Pterygota</taxon>
        <taxon>Neoptera</taxon>
        <taxon>Endopterygota</taxon>
        <taxon>Diptera</taxon>
        <taxon>Brachycera</taxon>
        <taxon>Muscomorpha</taxon>
        <taxon>Hippoboscoidea</taxon>
        <taxon>Glossinidae</taxon>
        <taxon>Glossina</taxon>
    </lineage>
</organism>
<dbReference type="VEuPathDB" id="VectorBase:GPPI016306"/>
<reference evidence="2" key="1">
    <citation type="submission" date="2015-01" db="EMBL/GenBank/DDBJ databases">
        <authorList>
            <person name="Aksoy S."/>
            <person name="Warren W."/>
            <person name="Wilson R.K."/>
        </authorList>
    </citation>
    <scope>NUCLEOTIDE SEQUENCE [LARGE SCALE GENOMIC DNA]</scope>
    <source>
        <strain evidence="2">IAEA</strain>
    </source>
</reference>
<accession>A0A1B0B214</accession>
<dbReference type="AlphaFoldDB" id="A0A1B0B214"/>
<evidence type="ECO:0000313" key="1">
    <source>
        <dbReference type="EnsemblMetazoa" id="GPPI016306-PA"/>
    </source>
</evidence>
<sequence>METVRNAHYYDRGTLTLQTTRTINNVSCSRVTIQPAISNCFTKLGRVNFDLSMEPRDCPASKIDNGVLKTVESDHSQSVYELLLKFVVSK</sequence>
<keyword evidence="2" id="KW-1185">Reference proteome</keyword>